<dbReference type="Gene3D" id="1.10.490.10">
    <property type="entry name" value="Globins"/>
    <property type="match status" value="1"/>
</dbReference>
<reference evidence="3 4" key="1">
    <citation type="journal article" date="2004" name="Nature">
        <title>Genome evolution in yeasts.</title>
        <authorList>
            <consortium name="Genolevures"/>
            <person name="Dujon B."/>
            <person name="Sherman D."/>
            <person name="Fischer G."/>
            <person name="Durrens P."/>
            <person name="Casaregola S."/>
            <person name="Lafontaine I."/>
            <person name="de Montigny J."/>
            <person name="Marck C."/>
            <person name="Neuveglise C."/>
            <person name="Talla E."/>
            <person name="Goffard N."/>
            <person name="Frangeul L."/>
            <person name="Aigle M."/>
            <person name="Anthouard V."/>
            <person name="Babour A."/>
            <person name="Barbe V."/>
            <person name="Barnay S."/>
            <person name="Blanchin S."/>
            <person name="Beckerich J.M."/>
            <person name="Beyne E."/>
            <person name="Bleykasten C."/>
            <person name="Boisrame A."/>
            <person name="Boyer J."/>
            <person name="Cattolico L."/>
            <person name="Confanioleri F."/>
            <person name="de Daruvar A."/>
            <person name="Despons L."/>
            <person name="Fabre E."/>
            <person name="Fairhead C."/>
            <person name="Ferry-Dumazet H."/>
            <person name="Groppi A."/>
            <person name="Hantraye F."/>
            <person name="Hennequin C."/>
            <person name="Jauniaux N."/>
            <person name="Joyet P."/>
            <person name="Kachouri R."/>
            <person name="Kerrest A."/>
            <person name="Koszul R."/>
            <person name="Lemaire M."/>
            <person name="Lesur I."/>
            <person name="Ma L."/>
            <person name="Muller H."/>
            <person name="Nicaud J.M."/>
            <person name="Nikolski M."/>
            <person name="Oztas S."/>
            <person name="Ozier-Kalogeropoulos O."/>
            <person name="Pellenz S."/>
            <person name="Potier S."/>
            <person name="Richard G.F."/>
            <person name="Straub M.L."/>
            <person name="Suleau A."/>
            <person name="Swennene D."/>
            <person name="Tekaia F."/>
            <person name="Wesolowski-Louvel M."/>
            <person name="Westhof E."/>
            <person name="Wirth B."/>
            <person name="Zeniou-Meyer M."/>
            <person name="Zivanovic I."/>
            <person name="Bolotin-Fukuhara M."/>
            <person name="Thierry A."/>
            <person name="Bouchier C."/>
            <person name="Caudron B."/>
            <person name="Scarpelli C."/>
            <person name="Gaillardin C."/>
            <person name="Weissenbach J."/>
            <person name="Wincker P."/>
            <person name="Souciet J.L."/>
        </authorList>
    </citation>
    <scope>NUCLEOTIDE SEQUENCE [LARGE SCALE GENOMIC DNA]</scope>
    <source>
        <strain evidence="4">ATCC 36239 / CBS 767 / BCRC 21394 / JCM 1990 / NBRC 0083 / IGC 2968</strain>
    </source>
</reference>
<feature type="compositionally biased region" description="Polar residues" evidence="1">
    <location>
        <begin position="258"/>
        <end position="269"/>
    </location>
</feature>
<evidence type="ECO:0000256" key="1">
    <source>
        <dbReference type="SAM" id="MobiDB-lite"/>
    </source>
</evidence>
<dbReference type="VEuPathDB" id="FungiDB:DEHA2G03322g"/>
<dbReference type="OMA" id="NVKKVPY"/>
<dbReference type="InParanoid" id="Q6BJD1"/>
<protein>
    <submittedName>
        <fullName evidence="3">DEHA2G03322p</fullName>
    </submittedName>
</protein>
<dbReference type="GeneID" id="2904558"/>
<dbReference type="InterPro" id="IPR012292">
    <property type="entry name" value="Globin/Proto"/>
</dbReference>
<feature type="region of interest" description="Disordered" evidence="1">
    <location>
        <begin position="156"/>
        <end position="201"/>
    </location>
</feature>
<sequence>MSAQLNLSGEDIQKLTTCWSGLQANNKYHKDDFITRLFSNLVAANPKLRKVFHSESIIAEQSTLFGDLLSFTMLYLDDECTLNQCMNAFLRENPKFVIVGPEYLEPMGSALIVTFRQWLGQGKFNDQIQSLWVQVYLYIANCLLQFAESSNETRSLEEAPIEALRPRRRPPVEQITKEEVQQEQQPEVQSAQPEEKEEENNNIHNEIQQEVPQPEVTQDNAIKPLNTSTIQFQLSNNEKYRGFRRSVQSSEVEPISIQIPNTPTFQQVTPPLSPPSAPFDPRKMRSLSRSPASLNEQEQTLSNENSSSFDPRRSRRRSPSAETEECEPMVTPRSSRRNSSMKESIPEPVQPQQQAQAQVQQQTPKVDPRKMAFTKPSNVISDDSDDEFAEKEKGFGFDPRRLSKRKSQSPIISDEESEIEPTSPLFNSHSRETSVSDVEDDSYNFEVKQETSIARANPSAFDYNSFGIKGLEPIVESEFDDTASSKYESDEDVDNDNASSRYGTRLSSDADEISSGVSTLSLHNSDFRSSINSGSDATSVSPSPDLNKFQMSHGVRQSSTSSDVSSMNALSAQLAAPVPAMARPQSSSASLSSTCQMSRTSSQQQFKQRASLGFMRSSFILKKEISEQGFNEPENVLCKPPTIPAAVSSSSNSSAKNSTASLQSTISSGIGSDGCYDLLNSFVPVTNLSNDKQATKTMASSTRATPRHARSNSDLQSTNSYTSTESKRKSLRSRLSSIFSSSSSTTTTRKSSLACDSTLDLASICTTDTNKSNISGFSFFKKRNSIDSRYTSPQKKGMKYNVKAVPYDVFAK</sequence>
<evidence type="ECO:0000259" key="2">
    <source>
        <dbReference type="PROSITE" id="PS01033"/>
    </source>
</evidence>
<dbReference type="InterPro" id="IPR009050">
    <property type="entry name" value="Globin-like_sf"/>
</dbReference>
<feature type="domain" description="Globin" evidence="2">
    <location>
        <begin position="6"/>
        <end position="148"/>
    </location>
</feature>
<feature type="compositionally biased region" description="Polar residues" evidence="1">
    <location>
        <begin position="693"/>
        <end position="704"/>
    </location>
</feature>
<proteinExistence type="predicted"/>
<feature type="region of interest" description="Disordered" evidence="1">
    <location>
        <begin position="245"/>
        <end position="442"/>
    </location>
</feature>
<feature type="region of interest" description="Disordered" evidence="1">
    <location>
        <begin position="531"/>
        <end position="602"/>
    </location>
</feature>
<feature type="compositionally biased region" description="Polar residues" evidence="1">
    <location>
        <begin position="287"/>
        <end position="305"/>
    </location>
</feature>
<dbReference type="GO" id="GO:0071949">
    <property type="term" value="F:FAD binding"/>
    <property type="evidence" value="ECO:0007669"/>
    <property type="project" value="TreeGrafter"/>
</dbReference>
<feature type="compositionally biased region" description="Polar residues" evidence="1">
    <location>
        <begin position="531"/>
        <end position="544"/>
    </location>
</feature>
<dbReference type="PANTHER" id="PTHR43396">
    <property type="entry name" value="FLAVOHEMOPROTEIN"/>
    <property type="match status" value="1"/>
</dbReference>
<dbReference type="GO" id="GO:0008941">
    <property type="term" value="F:nitric oxide dioxygenase NAD(P)H activity"/>
    <property type="evidence" value="ECO:0007669"/>
    <property type="project" value="TreeGrafter"/>
</dbReference>
<feature type="compositionally biased region" description="Polar residues" evidence="1">
    <location>
        <begin position="712"/>
        <end position="721"/>
    </location>
</feature>
<dbReference type="KEGG" id="dha:DEHA2G03322g"/>
<organism evidence="3 4">
    <name type="scientific">Debaryomyces hansenii (strain ATCC 36239 / CBS 767 / BCRC 21394 / JCM 1990 / NBRC 0083 / IGC 2968)</name>
    <name type="common">Yeast</name>
    <name type="synonym">Torulaspora hansenii</name>
    <dbReference type="NCBI Taxonomy" id="284592"/>
    <lineage>
        <taxon>Eukaryota</taxon>
        <taxon>Fungi</taxon>
        <taxon>Dikarya</taxon>
        <taxon>Ascomycota</taxon>
        <taxon>Saccharomycotina</taxon>
        <taxon>Pichiomycetes</taxon>
        <taxon>Debaryomycetaceae</taxon>
        <taxon>Debaryomyces</taxon>
    </lineage>
</organism>
<dbReference type="CDD" id="cd01040">
    <property type="entry name" value="Mb-like"/>
    <property type="match status" value="1"/>
</dbReference>
<dbReference type="PROSITE" id="PS01033">
    <property type="entry name" value="GLOBIN"/>
    <property type="match status" value="1"/>
</dbReference>
<feature type="compositionally biased region" description="Low complexity" evidence="1">
    <location>
        <begin position="350"/>
        <end position="362"/>
    </location>
</feature>
<dbReference type="Proteomes" id="UP000000599">
    <property type="component" value="Chromosome G"/>
</dbReference>
<dbReference type="InterPro" id="IPR000971">
    <property type="entry name" value="Globin"/>
</dbReference>
<name>Q6BJD1_DEBHA</name>
<evidence type="ECO:0000313" key="3">
    <source>
        <dbReference type="EMBL" id="CAG90138.2"/>
    </source>
</evidence>
<evidence type="ECO:0000313" key="4">
    <source>
        <dbReference type="Proteomes" id="UP000000599"/>
    </source>
</evidence>
<keyword evidence="4" id="KW-1185">Reference proteome</keyword>
<feature type="compositionally biased region" description="Polar residues" evidence="1">
    <location>
        <begin position="496"/>
        <end position="507"/>
    </location>
</feature>
<dbReference type="RefSeq" id="XP_461690.2">
    <property type="nucleotide sequence ID" value="XM_461690.1"/>
</dbReference>
<dbReference type="GO" id="GO:0019825">
    <property type="term" value="F:oxygen binding"/>
    <property type="evidence" value="ECO:0007669"/>
    <property type="project" value="InterPro"/>
</dbReference>
<gene>
    <name evidence="3" type="ordered locus">DEHA2G03322g</name>
</gene>
<dbReference type="OrthoDB" id="4025615at2759"/>
<dbReference type="HOGENOM" id="CLU_347492_0_0_1"/>
<dbReference type="EMBL" id="CR382139">
    <property type="protein sequence ID" value="CAG90138.2"/>
    <property type="molecule type" value="Genomic_DNA"/>
</dbReference>
<dbReference type="SUPFAM" id="SSF46458">
    <property type="entry name" value="Globin-like"/>
    <property type="match status" value="1"/>
</dbReference>
<feature type="compositionally biased region" description="Basic and acidic residues" evidence="1">
    <location>
        <begin position="390"/>
        <end position="401"/>
    </location>
</feature>
<dbReference type="InterPro" id="IPR044399">
    <property type="entry name" value="Mb-like_M"/>
</dbReference>
<feature type="compositionally biased region" description="Low complexity" evidence="1">
    <location>
        <begin position="182"/>
        <end position="192"/>
    </location>
</feature>
<accession>Q6BJD1</accession>
<dbReference type="AlphaFoldDB" id="Q6BJD1"/>
<feature type="region of interest" description="Disordered" evidence="1">
    <location>
        <begin position="693"/>
        <end position="729"/>
    </location>
</feature>
<dbReference type="GO" id="GO:0046210">
    <property type="term" value="P:nitric oxide catabolic process"/>
    <property type="evidence" value="ECO:0007669"/>
    <property type="project" value="TreeGrafter"/>
</dbReference>
<dbReference type="eggNOG" id="ENOG502RS13">
    <property type="taxonomic scope" value="Eukaryota"/>
</dbReference>
<dbReference type="GO" id="GO:0071500">
    <property type="term" value="P:cellular response to nitrosative stress"/>
    <property type="evidence" value="ECO:0007669"/>
    <property type="project" value="TreeGrafter"/>
</dbReference>
<feature type="region of interest" description="Disordered" evidence="1">
    <location>
        <begin position="480"/>
        <end position="510"/>
    </location>
</feature>
<dbReference type="GO" id="GO:0020037">
    <property type="term" value="F:heme binding"/>
    <property type="evidence" value="ECO:0007669"/>
    <property type="project" value="InterPro"/>
</dbReference>
<dbReference type="PANTHER" id="PTHR43396:SF6">
    <property type="entry name" value="ABL201WP"/>
    <property type="match status" value="1"/>
</dbReference>